<evidence type="ECO:0000256" key="2">
    <source>
        <dbReference type="ARBA" id="ARBA00022723"/>
    </source>
</evidence>
<dbReference type="EMBL" id="LRDC01000011">
    <property type="protein sequence ID" value="KVX02675.1"/>
    <property type="molecule type" value="Genomic_DNA"/>
</dbReference>
<evidence type="ECO:0000256" key="4">
    <source>
        <dbReference type="ARBA" id="ARBA00023004"/>
    </source>
</evidence>
<dbReference type="GO" id="GO:0042128">
    <property type="term" value="P:nitrate assimilation"/>
    <property type="evidence" value="ECO:0007669"/>
    <property type="project" value="UniProtKB-KW"/>
</dbReference>
<evidence type="ECO:0000256" key="6">
    <source>
        <dbReference type="ARBA" id="ARBA00023063"/>
    </source>
</evidence>
<dbReference type="GO" id="GO:0046872">
    <property type="term" value="F:metal ion binding"/>
    <property type="evidence" value="ECO:0007669"/>
    <property type="project" value="UniProtKB-KW"/>
</dbReference>
<dbReference type="GO" id="GO:0051537">
    <property type="term" value="F:2 iron, 2 sulfur cluster binding"/>
    <property type="evidence" value="ECO:0007669"/>
    <property type="project" value="UniProtKB-KW"/>
</dbReference>
<accession>A0A119D0C2</accession>
<keyword evidence="3" id="KW-0560">Oxidoreductase</keyword>
<evidence type="ECO:0000313" key="8">
    <source>
        <dbReference type="EMBL" id="KVX02675.1"/>
    </source>
</evidence>
<dbReference type="Proteomes" id="UP000055702">
    <property type="component" value="Unassembled WGS sequence"/>
</dbReference>
<keyword evidence="6" id="KW-0534">Nitrate assimilation</keyword>
<keyword evidence="5" id="KW-0411">Iron-sulfur</keyword>
<sequence>MNWINVCNEASMPKGTGIASWVAGRAVAIFNLGDDGLFALDNVDPASGVSLLARGLICEIDGELCVASPLYKQHYRLDNGRCIENADLVVKPFDIKTEQGNVFVLAQS</sequence>
<proteinExistence type="predicted"/>
<dbReference type="PROSITE" id="PS51296">
    <property type="entry name" value="RIESKE"/>
    <property type="match status" value="1"/>
</dbReference>
<comment type="caution">
    <text evidence="8">The sequence shown here is derived from an EMBL/GenBank/DDBJ whole genome shotgun (WGS) entry which is preliminary data.</text>
</comment>
<keyword evidence="1" id="KW-0001">2Fe-2S</keyword>
<dbReference type="PANTHER" id="PTHR40562:SF1">
    <property type="entry name" value="NITRITE REDUCTASE (NADH) SMALL SUBUNIT"/>
    <property type="match status" value="1"/>
</dbReference>
<keyword evidence="4" id="KW-0408">Iron</keyword>
<protein>
    <submittedName>
        <fullName evidence="8">Nitrite reductase small subunit</fullName>
    </submittedName>
</protein>
<name>A0A119D0C2_SHEFR</name>
<dbReference type="Pfam" id="PF13806">
    <property type="entry name" value="Rieske_2"/>
    <property type="match status" value="1"/>
</dbReference>
<evidence type="ECO:0000259" key="7">
    <source>
        <dbReference type="PROSITE" id="PS51296"/>
    </source>
</evidence>
<reference evidence="8 9" key="1">
    <citation type="submission" date="2016-01" db="EMBL/GenBank/DDBJ databases">
        <title>Draft genome of the antarctic isolate Shewanella frigidimarina Ag06-30.</title>
        <authorList>
            <person name="Parmeciano Di Noto G."/>
            <person name="Vazquez S."/>
            <person name="Mac Cormack W."/>
            <person name="Iriarte A."/>
            <person name="Quiroga C."/>
        </authorList>
    </citation>
    <scope>NUCLEOTIDE SEQUENCE [LARGE SCALE GENOMIC DNA]</scope>
    <source>
        <strain evidence="8 9">Ag06-30</strain>
    </source>
</reference>
<evidence type="ECO:0000313" key="9">
    <source>
        <dbReference type="Proteomes" id="UP000055702"/>
    </source>
</evidence>
<dbReference type="PROSITE" id="PS51300">
    <property type="entry name" value="NIRD"/>
    <property type="match status" value="1"/>
</dbReference>
<keyword evidence="2" id="KW-0479">Metal-binding</keyword>
<evidence type="ECO:0000256" key="5">
    <source>
        <dbReference type="ARBA" id="ARBA00023014"/>
    </source>
</evidence>
<dbReference type="InterPro" id="IPR012748">
    <property type="entry name" value="Rieske-like_NirD"/>
</dbReference>
<dbReference type="RefSeq" id="WP_059745132.1">
    <property type="nucleotide sequence ID" value="NZ_LRDC01000011.1"/>
</dbReference>
<dbReference type="NCBIfam" id="TIGR02378">
    <property type="entry name" value="nirD_assim_sml"/>
    <property type="match status" value="1"/>
</dbReference>
<dbReference type="Gene3D" id="2.102.10.10">
    <property type="entry name" value="Rieske [2Fe-2S] iron-sulphur domain"/>
    <property type="match status" value="1"/>
</dbReference>
<dbReference type="AlphaFoldDB" id="A0A119D0C2"/>
<feature type="domain" description="Rieske" evidence="7">
    <location>
        <begin position="4"/>
        <end position="104"/>
    </location>
</feature>
<dbReference type="InterPro" id="IPR017941">
    <property type="entry name" value="Rieske_2Fe-2S"/>
</dbReference>
<evidence type="ECO:0000256" key="3">
    <source>
        <dbReference type="ARBA" id="ARBA00023002"/>
    </source>
</evidence>
<dbReference type="CDD" id="cd03529">
    <property type="entry name" value="Rieske_NirD"/>
    <property type="match status" value="1"/>
</dbReference>
<organism evidence="8">
    <name type="scientific">Shewanella frigidimarina</name>
    <dbReference type="NCBI Taxonomy" id="56812"/>
    <lineage>
        <taxon>Bacteria</taxon>
        <taxon>Pseudomonadati</taxon>
        <taxon>Pseudomonadota</taxon>
        <taxon>Gammaproteobacteria</taxon>
        <taxon>Alteromonadales</taxon>
        <taxon>Shewanellaceae</taxon>
        <taxon>Shewanella</taxon>
    </lineage>
</organism>
<dbReference type="SUPFAM" id="SSF50022">
    <property type="entry name" value="ISP domain"/>
    <property type="match status" value="1"/>
</dbReference>
<dbReference type="GO" id="GO:0008942">
    <property type="term" value="F:nitrite reductase [NAD(P)H] activity"/>
    <property type="evidence" value="ECO:0007669"/>
    <property type="project" value="InterPro"/>
</dbReference>
<evidence type="ECO:0000256" key="1">
    <source>
        <dbReference type="ARBA" id="ARBA00022714"/>
    </source>
</evidence>
<dbReference type="InterPro" id="IPR017881">
    <property type="entry name" value="NirD"/>
</dbReference>
<gene>
    <name evidence="8" type="ORF">AWJ07_13300</name>
</gene>
<dbReference type="PANTHER" id="PTHR40562">
    <property type="match status" value="1"/>
</dbReference>
<dbReference type="InterPro" id="IPR036922">
    <property type="entry name" value="Rieske_2Fe-2S_sf"/>
</dbReference>